<reference evidence="2" key="1">
    <citation type="submission" date="2018-05" db="EMBL/GenBank/DDBJ databases">
        <authorList>
            <person name="Lanie J.A."/>
            <person name="Ng W.-L."/>
            <person name="Kazmierczak K.M."/>
            <person name="Andrzejewski T.M."/>
            <person name="Davidsen T.M."/>
            <person name="Wayne K.J."/>
            <person name="Tettelin H."/>
            <person name="Glass J.I."/>
            <person name="Rusch D."/>
            <person name="Podicherti R."/>
            <person name="Tsui H.-C.T."/>
            <person name="Winkler M.E."/>
        </authorList>
    </citation>
    <scope>NUCLEOTIDE SEQUENCE</scope>
</reference>
<evidence type="ECO:0000256" key="1">
    <source>
        <dbReference type="SAM" id="Phobius"/>
    </source>
</evidence>
<organism evidence="2">
    <name type="scientific">marine metagenome</name>
    <dbReference type="NCBI Taxonomy" id="408172"/>
    <lineage>
        <taxon>unclassified sequences</taxon>
        <taxon>metagenomes</taxon>
        <taxon>ecological metagenomes</taxon>
    </lineage>
</organism>
<keyword evidence="1" id="KW-0472">Membrane</keyword>
<dbReference type="EMBL" id="UINC01179268">
    <property type="protein sequence ID" value="SVD87873.1"/>
    <property type="molecule type" value="Genomic_DNA"/>
</dbReference>
<name>A0A382YXF4_9ZZZZ</name>
<accession>A0A382YXF4</accession>
<feature type="transmembrane region" description="Helical" evidence="1">
    <location>
        <begin position="41"/>
        <end position="59"/>
    </location>
</feature>
<sequence length="81" mass="9071">MIIFVSSFKTSLLIFKPLFFIILLISPLEFASFVLRTRSNILIPLAIVFFLTLIIGRSFPIDLSTKVFCAVISESLAAFTP</sequence>
<proteinExistence type="predicted"/>
<protein>
    <submittedName>
        <fullName evidence="2">Uncharacterized protein</fullName>
    </submittedName>
</protein>
<evidence type="ECO:0000313" key="2">
    <source>
        <dbReference type="EMBL" id="SVD87873.1"/>
    </source>
</evidence>
<keyword evidence="1" id="KW-0812">Transmembrane</keyword>
<feature type="transmembrane region" description="Helical" evidence="1">
    <location>
        <begin position="12"/>
        <end position="35"/>
    </location>
</feature>
<keyword evidence="1" id="KW-1133">Transmembrane helix</keyword>
<gene>
    <name evidence="2" type="ORF">METZ01_LOCUS440727</name>
</gene>
<dbReference type="AlphaFoldDB" id="A0A382YXF4"/>